<evidence type="ECO:0000256" key="2">
    <source>
        <dbReference type="ARBA" id="ARBA00022741"/>
    </source>
</evidence>
<dbReference type="PRINTS" id="PR01652">
    <property type="entry name" value="SHAPEPROTEIN"/>
</dbReference>
<evidence type="ECO:0000256" key="6">
    <source>
        <dbReference type="HAMAP-Rule" id="MF_02207"/>
    </source>
</evidence>
<dbReference type="PANTHER" id="PTHR42749:SF1">
    <property type="entry name" value="CELL SHAPE-DETERMINING PROTEIN MREB"/>
    <property type="match status" value="1"/>
</dbReference>
<reference evidence="7 8" key="1">
    <citation type="submission" date="2016-11" db="EMBL/GenBank/DDBJ databases">
        <authorList>
            <person name="Jaros S."/>
            <person name="Januszkiewicz K."/>
            <person name="Wedrychowicz H."/>
        </authorList>
    </citation>
    <scope>NUCLEOTIDE SEQUENCE [LARGE SCALE GENOMIC DNA]</scope>
    <source>
        <strain evidence="7 8">DSM 5091</strain>
    </source>
</reference>
<dbReference type="Gene3D" id="3.30.420.40">
    <property type="match status" value="2"/>
</dbReference>
<comment type="subcellular location">
    <subcellularLocation>
        <location evidence="6">Cytoplasm</location>
    </subcellularLocation>
    <text evidence="6">Membrane-associated.</text>
</comment>
<name>A0A1M6C1F7_MALRU</name>
<keyword evidence="4 6" id="KW-0133">Cell shape</keyword>
<evidence type="ECO:0000313" key="8">
    <source>
        <dbReference type="Proteomes" id="UP000184171"/>
    </source>
</evidence>
<dbReference type="HAMAP" id="MF_02207">
    <property type="entry name" value="MreB"/>
    <property type="match status" value="1"/>
</dbReference>
<dbReference type="InterPro" id="IPR004753">
    <property type="entry name" value="MreB"/>
</dbReference>
<accession>A0A1M6C1F7</accession>
<dbReference type="Proteomes" id="UP000184171">
    <property type="component" value="Unassembled WGS sequence"/>
</dbReference>
<proteinExistence type="inferred from homology"/>
<dbReference type="GO" id="GO:0005524">
    <property type="term" value="F:ATP binding"/>
    <property type="evidence" value="ECO:0007669"/>
    <property type="project" value="UniProtKB-KW"/>
</dbReference>
<keyword evidence="3 6" id="KW-0067">ATP-binding</keyword>
<comment type="similarity">
    <text evidence="5 6">Belongs to the FtsA/MreB family.</text>
</comment>
<keyword evidence="1 6" id="KW-0963">Cytoplasm</keyword>
<dbReference type="InterPro" id="IPR043129">
    <property type="entry name" value="ATPase_NBD"/>
</dbReference>
<dbReference type="EMBL" id="FQZT01000001">
    <property type="protein sequence ID" value="SHI54773.1"/>
    <property type="molecule type" value="Genomic_DNA"/>
</dbReference>
<dbReference type="OrthoDB" id="9768127at2"/>
<comment type="caution">
    <text evidence="6">Lacks conserved residue(s) required for the propagation of feature annotation.</text>
</comment>
<feature type="binding site" evidence="6">
    <location>
        <begin position="217"/>
        <end position="220"/>
    </location>
    <ligand>
        <name>ATP</name>
        <dbReference type="ChEBI" id="CHEBI:30616"/>
    </ligand>
</feature>
<dbReference type="GO" id="GO:0008360">
    <property type="term" value="P:regulation of cell shape"/>
    <property type="evidence" value="ECO:0007669"/>
    <property type="project" value="UniProtKB-UniRule"/>
</dbReference>
<dbReference type="CDD" id="cd10225">
    <property type="entry name" value="ASKHA_NBD_MreB-like"/>
    <property type="match status" value="1"/>
</dbReference>
<comment type="function">
    <text evidence="6">Forms membrane-associated dynamic filaments that are essential for cell shape determination. Acts by regulating cell wall synthesis and cell elongation, and thus cell shape. A feedback loop between cell geometry and MreB localization may maintain elongated cell shape by targeting cell wall growth to regions of negative cell wall curvature.</text>
</comment>
<dbReference type="Pfam" id="PF06723">
    <property type="entry name" value="MreB_Mbl"/>
    <property type="match status" value="1"/>
</dbReference>
<evidence type="ECO:0000256" key="3">
    <source>
        <dbReference type="ARBA" id="ARBA00022840"/>
    </source>
</evidence>
<dbReference type="NCBIfam" id="NF010539">
    <property type="entry name" value="PRK13927.1"/>
    <property type="match status" value="1"/>
</dbReference>
<evidence type="ECO:0000313" key="7">
    <source>
        <dbReference type="EMBL" id="SHI54773.1"/>
    </source>
</evidence>
<protein>
    <recommendedName>
        <fullName evidence="6">Cell shape-determining protein MreB</fullName>
    </recommendedName>
</protein>
<dbReference type="InterPro" id="IPR056546">
    <property type="entry name" value="MreB_MamK-like"/>
</dbReference>
<comment type="subunit">
    <text evidence="6">Forms polymers.</text>
</comment>
<organism evidence="7 8">
    <name type="scientific">Malonomonas rubra DSM 5091</name>
    <dbReference type="NCBI Taxonomy" id="1122189"/>
    <lineage>
        <taxon>Bacteria</taxon>
        <taxon>Pseudomonadati</taxon>
        <taxon>Thermodesulfobacteriota</taxon>
        <taxon>Desulfuromonadia</taxon>
        <taxon>Desulfuromonadales</taxon>
        <taxon>Geopsychrobacteraceae</taxon>
        <taxon>Malonomonas</taxon>
    </lineage>
</organism>
<keyword evidence="2 6" id="KW-0547">Nucleotide-binding</keyword>
<evidence type="ECO:0000256" key="1">
    <source>
        <dbReference type="ARBA" id="ARBA00022490"/>
    </source>
</evidence>
<gene>
    <name evidence="6" type="primary">mreB</name>
    <name evidence="7" type="ORF">SAMN02745165_00370</name>
</gene>
<dbReference type="STRING" id="1122189.SAMN02745165_00370"/>
<feature type="binding site" evidence="6">
    <location>
        <begin position="169"/>
        <end position="171"/>
    </location>
    <ligand>
        <name>ATP</name>
        <dbReference type="ChEBI" id="CHEBI:30616"/>
    </ligand>
</feature>
<dbReference type="SUPFAM" id="SSF53067">
    <property type="entry name" value="Actin-like ATPase domain"/>
    <property type="match status" value="2"/>
</dbReference>
<keyword evidence="8" id="KW-1185">Reference proteome</keyword>
<dbReference type="GO" id="GO:0000902">
    <property type="term" value="P:cell morphogenesis"/>
    <property type="evidence" value="ECO:0007669"/>
    <property type="project" value="InterPro"/>
</dbReference>
<feature type="binding site" evidence="6">
    <location>
        <begin position="22"/>
        <end position="24"/>
    </location>
    <ligand>
        <name>ATP</name>
        <dbReference type="ChEBI" id="CHEBI:30616"/>
    </ligand>
</feature>
<sequence length="348" mass="37101">MVNIFNAIWGMFSNDLAIDLGTANTLVYMKGKGIVVSEPSVVAVKTGAAGQRKVLAVGKDAKEMLGRTPGSIVAIRPMKDGVIADFDYTEEMLRYFIRKVHNRKNLVRPRIVICVPSGITQVEKRAVRESAESAGAREVYLIEEPMAAAIGAGLPITEASGNMIVDIGGGTTEVAVISLAGIVYSQSVRIGGDKLDEAIVQYMKRKYNLLIGERTAETVKIGIGNVMSAGEEVKTMEVKGRDLVSGIPKTLEINSDEIREAMSEPVNTIVEAVRIALERTPPELAADIVDKGIVLAGGGAYLKNLDILLREETGLPVVAAEDPLSCVVLGSGAVLDQLDLLRQVAVSS</sequence>
<dbReference type="PANTHER" id="PTHR42749">
    <property type="entry name" value="CELL SHAPE-DETERMINING PROTEIN MREB"/>
    <property type="match status" value="1"/>
</dbReference>
<evidence type="ECO:0000256" key="4">
    <source>
        <dbReference type="ARBA" id="ARBA00022960"/>
    </source>
</evidence>
<evidence type="ECO:0000256" key="5">
    <source>
        <dbReference type="ARBA" id="ARBA00023458"/>
    </source>
</evidence>
<dbReference type="NCBIfam" id="TIGR00904">
    <property type="entry name" value="mreB"/>
    <property type="match status" value="1"/>
</dbReference>
<dbReference type="AlphaFoldDB" id="A0A1M6C1F7"/>
<dbReference type="GO" id="GO:0005737">
    <property type="term" value="C:cytoplasm"/>
    <property type="evidence" value="ECO:0007669"/>
    <property type="project" value="UniProtKB-SubCell"/>
</dbReference>
<dbReference type="RefSeq" id="WP_072905338.1">
    <property type="nucleotide sequence ID" value="NZ_FQZT01000001.1"/>
</dbReference>